<evidence type="ECO:0000313" key="2">
    <source>
        <dbReference type="EMBL" id="KAH7363576.1"/>
    </source>
</evidence>
<evidence type="ECO:0000313" key="3">
    <source>
        <dbReference type="Proteomes" id="UP000813385"/>
    </source>
</evidence>
<comment type="caution">
    <text evidence="2">The sequence shown here is derived from an EMBL/GenBank/DDBJ whole genome shotgun (WGS) entry which is preliminary data.</text>
</comment>
<evidence type="ECO:0000256" key="1">
    <source>
        <dbReference type="SAM" id="MobiDB-lite"/>
    </source>
</evidence>
<feature type="region of interest" description="Disordered" evidence="1">
    <location>
        <begin position="204"/>
        <end position="250"/>
    </location>
</feature>
<sequence length="380" mass="42561">MEGILLLTDDDKRVLESIGSLPEGNRSRVCNALKLMLSGLDIATLSEDLKKWPDTWSNVSAEPFSLCFKYEKDLTESEIIIRRIGLVRLFRSSKAVEKYGRLTTMCKRLRHLNYVFRDNRLKDCLSEGAAYHFLVPGDDMTLLAHLPSTITPTQYSKSMPKQLEALGEILSLACYEKVPLLKEFTTHVFAALEQQILERPQFEFMNNTDQPKRQATSVQFEPPAKRHRNHIDGRSRSSAPLAQGTTHSGRIHCDNAAAATADGMYADPKGVSQAPNPSSTATLSYRPPQGYITDGTEEFPDFERTAGIQEANNISLMQEVSKVGWHQDDRSPEGATQVAAFSEATLPAFEPDDLFASFWGNGQPDESVMQFDYIDMERLS</sequence>
<dbReference type="AlphaFoldDB" id="A0A8K0TNW2"/>
<proteinExistence type="predicted"/>
<name>A0A8K0TNW2_9PEZI</name>
<keyword evidence="3" id="KW-1185">Reference proteome</keyword>
<feature type="compositionally biased region" description="Polar residues" evidence="1">
    <location>
        <begin position="273"/>
        <end position="283"/>
    </location>
</feature>
<reference evidence="2" key="1">
    <citation type="journal article" date="2021" name="Nat. Commun.">
        <title>Genetic determinants of endophytism in the Arabidopsis root mycobiome.</title>
        <authorList>
            <person name="Mesny F."/>
            <person name="Miyauchi S."/>
            <person name="Thiergart T."/>
            <person name="Pickel B."/>
            <person name="Atanasova L."/>
            <person name="Karlsson M."/>
            <person name="Huettel B."/>
            <person name="Barry K.W."/>
            <person name="Haridas S."/>
            <person name="Chen C."/>
            <person name="Bauer D."/>
            <person name="Andreopoulos W."/>
            <person name="Pangilinan J."/>
            <person name="LaButti K."/>
            <person name="Riley R."/>
            <person name="Lipzen A."/>
            <person name="Clum A."/>
            <person name="Drula E."/>
            <person name="Henrissat B."/>
            <person name="Kohler A."/>
            <person name="Grigoriev I.V."/>
            <person name="Martin F.M."/>
            <person name="Hacquard S."/>
        </authorList>
    </citation>
    <scope>NUCLEOTIDE SEQUENCE</scope>
    <source>
        <strain evidence="2">MPI-CAGE-AT-0016</strain>
    </source>
</reference>
<organism evidence="2 3">
    <name type="scientific">Plectosphaerella cucumerina</name>
    <dbReference type="NCBI Taxonomy" id="40658"/>
    <lineage>
        <taxon>Eukaryota</taxon>
        <taxon>Fungi</taxon>
        <taxon>Dikarya</taxon>
        <taxon>Ascomycota</taxon>
        <taxon>Pezizomycotina</taxon>
        <taxon>Sordariomycetes</taxon>
        <taxon>Hypocreomycetidae</taxon>
        <taxon>Glomerellales</taxon>
        <taxon>Plectosphaerellaceae</taxon>
        <taxon>Plectosphaerella</taxon>
    </lineage>
</organism>
<feature type="compositionally biased region" description="Polar residues" evidence="1">
    <location>
        <begin position="204"/>
        <end position="219"/>
    </location>
</feature>
<dbReference type="EMBL" id="JAGPXD010000003">
    <property type="protein sequence ID" value="KAH7363576.1"/>
    <property type="molecule type" value="Genomic_DNA"/>
</dbReference>
<feature type="compositionally biased region" description="Polar residues" evidence="1">
    <location>
        <begin position="236"/>
        <end position="248"/>
    </location>
</feature>
<feature type="region of interest" description="Disordered" evidence="1">
    <location>
        <begin position="266"/>
        <end position="294"/>
    </location>
</feature>
<accession>A0A8K0TNW2</accession>
<gene>
    <name evidence="2" type="ORF">B0T11DRAFT_94861</name>
</gene>
<protein>
    <submittedName>
        <fullName evidence="2">Uncharacterized protein</fullName>
    </submittedName>
</protein>
<dbReference type="Proteomes" id="UP000813385">
    <property type="component" value="Unassembled WGS sequence"/>
</dbReference>